<dbReference type="AlphaFoldDB" id="A0A1J1HVG3"/>
<keyword evidence="1" id="KW-0472">Membrane</keyword>
<reference evidence="2 3" key="1">
    <citation type="submission" date="2015-04" db="EMBL/GenBank/DDBJ databases">
        <authorList>
            <person name="Syromyatnikov M.Y."/>
            <person name="Popov V.N."/>
        </authorList>
    </citation>
    <scope>NUCLEOTIDE SEQUENCE [LARGE SCALE GENOMIC DNA]</scope>
</reference>
<accession>A0A1J1HVG3</accession>
<evidence type="ECO:0000313" key="3">
    <source>
        <dbReference type="Proteomes" id="UP000183832"/>
    </source>
</evidence>
<keyword evidence="3" id="KW-1185">Reference proteome</keyword>
<dbReference type="EMBL" id="CVRI01000017">
    <property type="protein sequence ID" value="CRK90145.1"/>
    <property type="molecule type" value="Genomic_DNA"/>
</dbReference>
<sequence>MRDCREAPTSIGMSLKFANFTGSGGGIGMGTESSAAKSMRSKAKLIELKSRSKPVKTVCKERRKSNDFQRLINDENLFFRRNLELELRYLRFAHHLVFIITLSLIHINIPGLILKKMFKSKRRRKLFRRPLNSVEPNNLTSYLPKRKNW</sequence>
<evidence type="ECO:0000256" key="1">
    <source>
        <dbReference type="SAM" id="Phobius"/>
    </source>
</evidence>
<keyword evidence="1" id="KW-0812">Transmembrane</keyword>
<organism evidence="2 3">
    <name type="scientific">Clunio marinus</name>
    <dbReference type="NCBI Taxonomy" id="568069"/>
    <lineage>
        <taxon>Eukaryota</taxon>
        <taxon>Metazoa</taxon>
        <taxon>Ecdysozoa</taxon>
        <taxon>Arthropoda</taxon>
        <taxon>Hexapoda</taxon>
        <taxon>Insecta</taxon>
        <taxon>Pterygota</taxon>
        <taxon>Neoptera</taxon>
        <taxon>Endopterygota</taxon>
        <taxon>Diptera</taxon>
        <taxon>Nematocera</taxon>
        <taxon>Chironomoidea</taxon>
        <taxon>Chironomidae</taxon>
        <taxon>Clunio</taxon>
    </lineage>
</organism>
<name>A0A1J1HVG3_9DIPT</name>
<gene>
    <name evidence="2" type="ORF">CLUMA_CG003861</name>
</gene>
<protein>
    <submittedName>
        <fullName evidence="2">CLUMA_CG003861, isoform A</fullName>
    </submittedName>
</protein>
<feature type="transmembrane region" description="Helical" evidence="1">
    <location>
        <begin position="92"/>
        <end position="114"/>
    </location>
</feature>
<keyword evidence="1" id="KW-1133">Transmembrane helix</keyword>
<dbReference type="Proteomes" id="UP000183832">
    <property type="component" value="Unassembled WGS sequence"/>
</dbReference>
<evidence type="ECO:0000313" key="2">
    <source>
        <dbReference type="EMBL" id="CRK90145.1"/>
    </source>
</evidence>
<proteinExistence type="predicted"/>